<name>A0A2S9GTC7_9BURK</name>
<dbReference type="Proteomes" id="UP000237839">
    <property type="component" value="Unassembled WGS sequence"/>
</dbReference>
<gene>
    <name evidence="2" type="ORF">S2091_4266</name>
</gene>
<dbReference type="EMBL" id="PUGF01000031">
    <property type="protein sequence ID" value="PRC90970.1"/>
    <property type="molecule type" value="Genomic_DNA"/>
</dbReference>
<keyword evidence="3" id="KW-1185">Reference proteome</keyword>
<organism evidence="2 3">
    <name type="scientific">Solimicrobium silvestre</name>
    <dbReference type="NCBI Taxonomy" id="2099400"/>
    <lineage>
        <taxon>Bacteria</taxon>
        <taxon>Pseudomonadati</taxon>
        <taxon>Pseudomonadota</taxon>
        <taxon>Betaproteobacteria</taxon>
        <taxon>Burkholderiales</taxon>
        <taxon>Oxalobacteraceae</taxon>
        <taxon>Solimicrobium</taxon>
    </lineage>
</organism>
<feature type="transmembrane region" description="Helical" evidence="1">
    <location>
        <begin position="17"/>
        <end position="38"/>
    </location>
</feature>
<keyword evidence="1" id="KW-0472">Membrane</keyword>
<dbReference type="AlphaFoldDB" id="A0A2S9GTC7"/>
<reference evidence="2 3" key="1">
    <citation type="submission" date="2018-02" db="EMBL/GenBank/DDBJ databases">
        <title>Solimicrobium silvestre gen. nov., sp. nov., isolated from alpine forest soil.</title>
        <authorList>
            <person name="Margesin R."/>
            <person name="Albuquerque L."/>
            <person name="Zhang D.-C."/>
            <person name="Froufe H.J.C."/>
            <person name="Severino R."/>
            <person name="Roxo I."/>
            <person name="Egas C."/>
            <person name="Da Costa M.S."/>
        </authorList>
    </citation>
    <scope>NUCLEOTIDE SEQUENCE [LARGE SCALE GENOMIC DNA]</scope>
    <source>
        <strain evidence="2 3">S20-91</strain>
    </source>
</reference>
<proteinExistence type="predicted"/>
<evidence type="ECO:0000313" key="2">
    <source>
        <dbReference type="EMBL" id="PRC90970.1"/>
    </source>
</evidence>
<keyword evidence="1" id="KW-0812">Transmembrane</keyword>
<keyword evidence="1" id="KW-1133">Transmembrane helix</keyword>
<accession>A0A2S9GTC7</accession>
<comment type="caution">
    <text evidence="2">The sequence shown here is derived from an EMBL/GenBank/DDBJ whole genome shotgun (WGS) entry which is preliminary data.</text>
</comment>
<evidence type="ECO:0000313" key="3">
    <source>
        <dbReference type="Proteomes" id="UP000237839"/>
    </source>
</evidence>
<evidence type="ECO:0000256" key="1">
    <source>
        <dbReference type="SAM" id="Phobius"/>
    </source>
</evidence>
<sequence length="109" mass="12056">MASLDVHISNIKQRSTICLLIGACFLVLLFFALLYIIIVPIDSMLLVERIGGLIILIGALITCSFYFLQCANACELTLGYIALGNERKVASTMDKSHCLKVFVANLRHH</sequence>
<feature type="transmembrane region" description="Helical" evidence="1">
    <location>
        <begin position="50"/>
        <end position="68"/>
    </location>
</feature>
<protein>
    <submittedName>
        <fullName evidence="2">Uncharacterized protein</fullName>
    </submittedName>
</protein>